<reference evidence="1 2" key="1">
    <citation type="submission" date="2018-10" db="EMBL/GenBank/DDBJ databases">
        <authorList>
            <consortium name="Pathogen Informatics"/>
        </authorList>
    </citation>
    <scope>NUCLEOTIDE SEQUENCE [LARGE SCALE GENOMIC DNA]</scope>
</reference>
<name>A0A3P6GHP9_MESCO</name>
<sequence>MNASRNFENFVGNLHGSDMRCFHIYNDILGRLSKQFISNIVGKPLRHVLVDTAYTQSNAASYFPRIRTLLHQLELGEDRDVRTMLKSLKVELSALVTAFNAASTLLRGGLFGSLDAYHAHLCY</sequence>
<evidence type="ECO:0000313" key="2">
    <source>
        <dbReference type="Proteomes" id="UP000267029"/>
    </source>
</evidence>
<dbReference type="Gene3D" id="1.20.930.40">
    <property type="entry name" value="Transferrin receptor-like, dimerisation domain"/>
    <property type="match status" value="1"/>
</dbReference>
<dbReference type="STRING" id="53468.A0A3P6GHP9"/>
<proteinExistence type="predicted"/>
<dbReference type="OrthoDB" id="5841748at2759"/>
<dbReference type="InterPro" id="IPR036757">
    <property type="entry name" value="TFR-like_dimer_dom_sf"/>
</dbReference>
<dbReference type="EMBL" id="UXSR01002631">
    <property type="protein sequence ID" value="VDD78897.1"/>
    <property type="molecule type" value="Genomic_DNA"/>
</dbReference>
<evidence type="ECO:0000313" key="1">
    <source>
        <dbReference type="EMBL" id="VDD78897.1"/>
    </source>
</evidence>
<dbReference type="AlphaFoldDB" id="A0A3P6GHP9"/>
<organism evidence="1 2">
    <name type="scientific">Mesocestoides corti</name>
    <name type="common">Flatworm</name>
    <dbReference type="NCBI Taxonomy" id="53468"/>
    <lineage>
        <taxon>Eukaryota</taxon>
        <taxon>Metazoa</taxon>
        <taxon>Spiralia</taxon>
        <taxon>Lophotrochozoa</taxon>
        <taxon>Platyhelminthes</taxon>
        <taxon>Cestoda</taxon>
        <taxon>Eucestoda</taxon>
        <taxon>Cyclophyllidea</taxon>
        <taxon>Mesocestoididae</taxon>
        <taxon>Mesocestoides</taxon>
    </lineage>
</organism>
<accession>A0A3P6GHP9</accession>
<protein>
    <submittedName>
        <fullName evidence="1">Uncharacterized protein</fullName>
    </submittedName>
</protein>
<keyword evidence="2" id="KW-1185">Reference proteome</keyword>
<dbReference type="SUPFAM" id="SSF47672">
    <property type="entry name" value="Transferrin receptor-like dimerisation domain"/>
    <property type="match status" value="1"/>
</dbReference>
<dbReference type="Proteomes" id="UP000267029">
    <property type="component" value="Unassembled WGS sequence"/>
</dbReference>
<gene>
    <name evidence="1" type="ORF">MCOS_LOCUS4900</name>
</gene>